<comment type="caution">
    <text evidence="3">The sequence shown here is derived from an EMBL/GenBank/DDBJ whole genome shotgun (WGS) entry which is preliminary data.</text>
</comment>
<dbReference type="AlphaFoldDB" id="A0A4Y9F8X3"/>
<protein>
    <submittedName>
        <fullName evidence="3">Uncharacterized protein</fullName>
    </submittedName>
</protein>
<organism evidence="3 4">
    <name type="scientific">Thermus tengchongensis</name>
    <dbReference type="NCBI Taxonomy" id="1214928"/>
    <lineage>
        <taxon>Bacteria</taxon>
        <taxon>Thermotogati</taxon>
        <taxon>Deinococcota</taxon>
        <taxon>Deinococci</taxon>
        <taxon>Thermales</taxon>
        <taxon>Thermaceae</taxon>
        <taxon>Thermus</taxon>
    </lineage>
</organism>
<evidence type="ECO:0000256" key="2">
    <source>
        <dbReference type="SAM" id="Phobius"/>
    </source>
</evidence>
<sequence>MGWVLLILGGLLLAAAFSKTPKGAKPLTLKERLGMFAFGAVVALIGLVLIPPPQTPQNPQSAQSVQSAQPSQPAQSPQPSQTEQASEPPKTQEAEMPPPPVLPGLFWVDITLNLERDPFGFRWKAEKSNVLPGVWVRRASEVDPDTGAEMVVEVYSYGDKVLHYEVSVSGLNAEPTASWLLPYLATAPFDGNPQLESKAWAEKALGQVRQGAPLERRVGEAVFVLSGNPPTFYTLEVSHRDYESWSQHLR</sequence>
<reference evidence="3 4" key="1">
    <citation type="submission" date="2019-03" db="EMBL/GenBank/DDBJ databases">
        <title>Thermus tengchongensis species for the arsenic transformation mechanism.</title>
        <authorList>
            <person name="Yuan G.C."/>
        </authorList>
    </citation>
    <scope>NUCLEOTIDE SEQUENCE [LARGE SCALE GENOMIC DNA]</scope>
    <source>
        <strain evidence="3 4">15W</strain>
    </source>
</reference>
<keyword evidence="2" id="KW-0472">Membrane</keyword>
<dbReference type="RefSeq" id="WP_135260713.1">
    <property type="nucleotide sequence ID" value="NZ_SJZF01000018.1"/>
</dbReference>
<feature type="region of interest" description="Disordered" evidence="1">
    <location>
        <begin position="55"/>
        <end position="98"/>
    </location>
</feature>
<evidence type="ECO:0000313" key="4">
    <source>
        <dbReference type="Proteomes" id="UP000297668"/>
    </source>
</evidence>
<dbReference type="Proteomes" id="UP000297668">
    <property type="component" value="Unassembled WGS sequence"/>
</dbReference>
<evidence type="ECO:0000256" key="1">
    <source>
        <dbReference type="SAM" id="MobiDB-lite"/>
    </source>
</evidence>
<keyword evidence="2" id="KW-1133">Transmembrane helix</keyword>
<keyword evidence="2" id="KW-0812">Transmembrane</keyword>
<accession>A0A4Y9F8X3</accession>
<gene>
    <name evidence="3" type="ORF">E0687_09935</name>
</gene>
<proteinExistence type="predicted"/>
<name>A0A4Y9F8X3_9DEIN</name>
<feature type="transmembrane region" description="Helical" evidence="2">
    <location>
        <begin position="34"/>
        <end position="50"/>
    </location>
</feature>
<evidence type="ECO:0000313" key="3">
    <source>
        <dbReference type="EMBL" id="TFU25616.1"/>
    </source>
</evidence>
<dbReference type="EMBL" id="SJZF01000018">
    <property type="protein sequence ID" value="TFU25616.1"/>
    <property type="molecule type" value="Genomic_DNA"/>
</dbReference>
<feature type="compositionally biased region" description="Low complexity" evidence="1">
    <location>
        <begin position="57"/>
        <end position="89"/>
    </location>
</feature>